<feature type="domain" description="Helix-turn-helix type 11" evidence="1">
    <location>
        <begin position="15"/>
        <end position="67"/>
    </location>
</feature>
<evidence type="ECO:0000313" key="3">
    <source>
        <dbReference type="EMBL" id="SLN44413.1"/>
    </source>
</evidence>
<dbReference type="EMBL" id="FWFW01000006">
    <property type="protein sequence ID" value="SLN44413.1"/>
    <property type="molecule type" value="Genomic_DNA"/>
</dbReference>
<dbReference type="Gene3D" id="1.10.10.10">
    <property type="entry name" value="Winged helix-like DNA-binding domain superfamily/Winged helix DNA-binding domain"/>
    <property type="match status" value="1"/>
</dbReference>
<dbReference type="InterPro" id="IPR051534">
    <property type="entry name" value="CBASS_pafABC_assoc_protein"/>
</dbReference>
<reference evidence="3 4" key="1">
    <citation type="submission" date="2017-03" db="EMBL/GenBank/DDBJ databases">
        <authorList>
            <person name="Afonso C.L."/>
            <person name="Miller P.J."/>
            <person name="Scott M.A."/>
            <person name="Spackman E."/>
            <person name="Goraichik I."/>
            <person name="Dimitrov K.M."/>
            <person name="Suarez D.L."/>
            <person name="Swayne D.E."/>
        </authorList>
    </citation>
    <scope>NUCLEOTIDE SEQUENCE [LARGE SCALE GENOMIC DNA]</scope>
    <source>
        <strain evidence="3 4">CECT 7971</strain>
    </source>
</reference>
<dbReference type="RefSeq" id="WP_244515565.1">
    <property type="nucleotide sequence ID" value="NZ_FNZV01000005.1"/>
</dbReference>
<keyword evidence="4" id="KW-1185">Reference proteome</keyword>
<dbReference type="PANTHER" id="PTHR34580">
    <property type="match status" value="1"/>
</dbReference>
<dbReference type="InterPro" id="IPR013196">
    <property type="entry name" value="HTH_11"/>
</dbReference>
<dbReference type="PROSITE" id="PS52050">
    <property type="entry name" value="WYL"/>
    <property type="match status" value="1"/>
</dbReference>
<dbReference type="STRING" id="658057.SAMN04488032_105189"/>
<dbReference type="SUPFAM" id="SSF46785">
    <property type="entry name" value="Winged helix' DNA-binding domain"/>
    <property type="match status" value="1"/>
</dbReference>
<organism evidence="3 4">
    <name type="scientific">Pacificibacter marinus</name>
    <dbReference type="NCBI Taxonomy" id="658057"/>
    <lineage>
        <taxon>Bacteria</taxon>
        <taxon>Pseudomonadati</taxon>
        <taxon>Pseudomonadota</taxon>
        <taxon>Alphaproteobacteria</taxon>
        <taxon>Rhodobacterales</taxon>
        <taxon>Roseobacteraceae</taxon>
        <taxon>Pacificibacter</taxon>
    </lineage>
</organism>
<dbReference type="Proteomes" id="UP000193307">
    <property type="component" value="Unassembled WGS sequence"/>
</dbReference>
<name>A0A1Y5SMX9_9RHOB</name>
<evidence type="ECO:0000313" key="4">
    <source>
        <dbReference type="Proteomes" id="UP000193307"/>
    </source>
</evidence>
<gene>
    <name evidence="3" type="ORF">PAM7971_02137</name>
</gene>
<evidence type="ECO:0000259" key="2">
    <source>
        <dbReference type="Pfam" id="PF13280"/>
    </source>
</evidence>
<feature type="domain" description="WYL" evidence="2">
    <location>
        <begin position="146"/>
        <end position="210"/>
    </location>
</feature>
<accession>A0A1Y5SMX9</accession>
<dbReference type="InterPro" id="IPR026881">
    <property type="entry name" value="WYL_dom"/>
</dbReference>
<dbReference type="InterPro" id="IPR036390">
    <property type="entry name" value="WH_DNA-bd_sf"/>
</dbReference>
<proteinExistence type="predicted"/>
<dbReference type="PANTHER" id="PTHR34580:SF3">
    <property type="entry name" value="PROTEIN PAFB"/>
    <property type="match status" value="1"/>
</dbReference>
<dbReference type="InterPro" id="IPR036388">
    <property type="entry name" value="WH-like_DNA-bd_sf"/>
</dbReference>
<protein>
    <submittedName>
        <fullName evidence="3">Bifunctional biotin--[acetyl-CoA-carboxylase] synthetase/biotin operon repressor</fullName>
    </submittedName>
</protein>
<evidence type="ECO:0000259" key="1">
    <source>
        <dbReference type="Pfam" id="PF08279"/>
    </source>
</evidence>
<dbReference type="Pfam" id="PF13280">
    <property type="entry name" value="WYL"/>
    <property type="match status" value="1"/>
</dbReference>
<sequence length="242" mass="26988">MVGGRKQTGIRRSDRLFDLIQIMRDGKLHTARDLSQKLEVSERTIWRDMATLRASGVPVEGERGVGYMVTAPITLPPMNLTMGELEALHLAVAILGEATDPELSKSAQTLAAKIDAVLPENSGPPSTGWGFAVYPFADAAAGFKHMPLLRDAVREKKLIRMSYLSLDETQTTRLVRPLQLEYWGRVWTMAAWCELRAGFRVFRVDRIETLIDTGASFQDEVGKTLRDYLEQIDPKDTPASQA</sequence>
<dbReference type="Pfam" id="PF08279">
    <property type="entry name" value="HTH_11"/>
    <property type="match status" value="1"/>
</dbReference>
<dbReference type="AlphaFoldDB" id="A0A1Y5SMX9"/>